<protein>
    <recommendedName>
        <fullName evidence="3">CCHC-type domain-containing protein</fullName>
    </recommendedName>
</protein>
<feature type="region of interest" description="Disordered" evidence="2">
    <location>
        <begin position="94"/>
        <end position="119"/>
    </location>
</feature>
<evidence type="ECO:0000313" key="5">
    <source>
        <dbReference type="Proteomes" id="UP001153076"/>
    </source>
</evidence>
<evidence type="ECO:0000313" key="4">
    <source>
        <dbReference type="EMBL" id="KAJ8435144.1"/>
    </source>
</evidence>
<evidence type="ECO:0000256" key="1">
    <source>
        <dbReference type="PROSITE-ProRule" id="PRU00047"/>
    </source>
</evidence>
<dbReference type="EMBL" id="JAKOGI010000430">
    <property type="protein sequence ID" value="KAJ8435144.1"/>
    <property type="molecule type" value="Genomic_DNA"/>
</dbReference>
<dbReference type="PROSITE" id="PS50158">
    <property type="entry name" value="ZF_CCHC"/>
    <property type="match status" value="1"/>
</dbReference>
<proteinExistence type="predicted"/>
<keyword evidence="1" id="KW-0479">Metal-binding</keyword>
<dbReference type="Pfam" id="PF14392">
    <property type="entry name" value="zf-CCHC_4"/>
    <property type="match status" value="1"/>
</dbReference>
<evidence type="ECO:0000256" key="2">
    <source>
        <dbReference type="SAM" id="MobiDB-lite"/>
    </source>
</evidence>
<keyword evidence="1" id="KW-0862">Zinc</keyword>
<accession>A0A9Q1K260</accession>
<dbReference type="AlphaFoldDB" id="A0A9Q1K260"/>
<dbReference type="InterPro" id="IPR025836">
    <property type="entry name" value="Zn_knuckle_CX2CX4HX4C"/>
</dbReference>
<dbReference type="PANTHER" id="PTHR33710:SF62">
    <property type="entry name" value="DUF4283 DOMAIN PROTEIN"/>
    <property type="match status" value="1"/>
</dbReference>
<evidence type="ECO:0000259" key="3">
    <source>
        <dbReference type="PROSITE" id="PS50158"/>
    </source>
</evidence>
<dbReference type="InterPro" id="IPR001878">
    <property type="entry name" value="Znf_CCHC"/>
</dbReference>
<dbReference type="OrthoDB" id="1300573at2759"/>
<reference evidence="4" key="1">
    <citation type="submission" date="2022-04" db="EMBL/GenBank/DDBJ databases">
        <title>Carnegiea gigantea Genome sequencing and assembly v2.</title>
        <authorList>
            <person name="Copetti D."/>
            <person name="Sanderson M.J."/>
            <person name="Burquez A."/>
            <person name="Wojciechowski M.F."/>
        </authorList>
    </citation>
    <scope>NUCLEOTIDE SEQUENCE</scope>
    <source>
        <strain evidence="4">SGP5-SGP5p</strain>
        <tissue evidence="4">Aerial part</tissue>
    </source>
</reference>
<dbReference type="PANTHER" id="PTHR33710">
    <property type="entry name" value="BNAC02G09200D PROTEIN"/>
    <property type="match status" value="1"/>
</dbReference>
<gene>
    <name evidence="4" type="ORF">Cgig2_018972</name>
</gene>
<dbReference type="GO" id="GO:0008270">
    <property type="term" value="F:zinc ion binding"/>
    <property type="evidence" value="ECO:0007669"/>
    <property type="project" value="UniProtKB-KW"/>
</dbReference>
<feature type="domain" description="CCHC-type" evidence="3">
    <location>
        <begin position="48"/>
        <end position="61"/>
    </location>
</feature>
<keyword evidence="1" id="KW-0863">Zinc-finger</keyword>
<keyword evidence="5" id="KW-1185">Reference proteome</keyword>
<comment type="caution">
    <text evidence="4">The sequence shown here is derived from an EMBL/GenBank/DDBJ whole genome shotgun (WGS) entry which is preliminary data.</text>
</comment>
<sequence length="489" mass="56918">MNMFGADKALCFKVDVEIKRPLLRGIKIMIEGRPRWIYFKFVKLPDFCYGCGCLGHVLKDCDYVDPDTPSEELQRNAEEEIQEERKLLLAYRSSKQGPKARSHLTFDDSSTPRQDPGPAKMAIDVNETITPGNKVFKWKLEGDGPEMEKVRMELGNFYGAYAEARGRAGALALLWDKTMTLNLLSCSSHYMDVSLQLGEQEPTWRFTGVYGWAEMGDLNEIFYHSEKKGRPPKPQSHIDSFCDAFIECGLFDISFLGYEYTWCNYHEISIEWSIMFPEAAVHHIDYEGSNHLPIMLKTRPNRRRTRNHGNSFKFEYMWVTNPTCPDIIAKAWQQSRKEDCVENLVTKLEECCKELSNWNREHFGNVTKEIQWLEQRLRVQTDAISQRETLDNIREWKQKEEILWWYGDSNTISFHSRASMRRAYNSIDNLEDENGDLQSEPTKLENILIWHFSPKSLFTVRSAYNAIVNDRNHQQGSSSGANDHTWKLI</sequence>
<name>A0A9Q1K260_9CARY</name>
<organism evidence="4 5">
    <name type="scientific">Carnegiea gigantea</name>
    <dbReference type="NCBI Taxonomy" id="171969"/>
    <lineage>
        <taxon>Eukaryota</taxon>
        <taxon>Viridiplantae</taxon>
        <taxon>Streptophyta</taxon>
        <taxon>Embryophyta</taxon>
        <taxon>Tracheophyta</taxon>
        <taxon>Spermatophyta</taxon>
        <taxon>Magnoliopsida</taxon>
        <taxon>eudicotyledons</taxon>
        <taxon>Gunneridae</taxon>
        <taxon>Pentapetalae</taxon>
        <taxon>Caryophyllales</taxon>
        <taxon>Cactineae</taxon>
        <taxon>Cactaceae</taxon>
        <taxon>Cactoideae</taxon>
        <taxon>Echinocereeae</taxon>
        <taxon>Carnegiea</taxon>
    </lineage>
</organism>
<dbReference type="GO" id="GO:0003676">
    <property type="term" value="F:nucleic acid binding"/>
    <property type="evidence" value="ECO:0007669"/>
    <property type="project" value="InterPro"/>
</dbReference>
<dbReference type="Proteomes" id="UP001153076">
    <property type="component" value="Unassembled WGS sequence"/>
</dbReference>